<feature type="domain" description="Chromo shadow" evidence="4">
    <location>
        <begin position="38"/>
        <end position="68"/>
    </location>
</feature>
<comment type="caution">
    <text evidence="5">The sequence shown here is derived from an EMBL/GenBank/DDBJ whole genome shotgun (WGS) entry which is preliminary data.</text>
</comment>
<dbReference type="InterPro" id="IPR008251">
    <property type="entry name" value="Chromo_shadow_dom"/>
</dbReference>
<dbReference type="EMBL" id="BPLQ01007422">
    <property type="protein sequence ID" value="GIY29973.1"/>
    <property type="molecule type" value="Genomic_DNA"/>
</dbReference>
<dbReference type="GO" id="GO:0005634">
    <property type="term" value="C:nucleus"/>
    <property type="evidence" value="ECO:0007669"/>
    <property type="project" value="UniProtKB-SubCell"/>
</dbReference>
<dbReference type="AlphaFoldDB" id="A0AAV4SDL9"/>
<evidence type="ECO:0000256" key="1">
    <source>
        <dbReference type="ARBA" id="ARBA00004123"/>
    </source>
</evidence>
<evidence type="ECO:0000256" key="2">
    <source>
        <dbReference type="ARBA" id="ARBA00023242"/>
    </source>
</evidence>
<accession>A0AAV4SDL9</accession>
<dbReference type="Gene3D" id="2.40.50.40">
    <property type="match status" value="1"/>
</dbReference>
<feature type="region of interest" description="Disordered" evidence="3">
    <location>
        <begin position="19"/>
        <end position="45"/>
    </location>
</feature>
<evidence type="ECO:0000256" key="3">
    <source>
        <dbReference type="SAM" id="MobiDB-lite"/>
    </source>
</evidence>
<dbReference type="Pfam" id="PF01393">
    <property type="entry name" value="Chromo_shadow"/>
    <property type="match status" value="1"/>
</dbReference>
<keyword evidence="2" id="KW-0539">Nucleus</keyword>
<reference evidence="5 6" key="1">
    <citation type="submission" date="2021-06" db="EMBL/GenBank/DDBJ databases">
        <title>Caerostris darwini draft genome.</title>
        <authorList>
            <person name="Kono N."/>
            <person name="Arakawa K."/>
        </authorList>
    </citation>
    <scope>NUCLEOTIDE SEQUENCE [LARGE SCALE GENOMIC DNA]</scope>
</reference>
<dbReference type="Proteomes" id="UP001054837">
    <property type="component" value="Unassembled WGS sequence"/>
</dbReference>
<gene>
    <name evidence="5" type="ORF">CDAR_106421</name>
</gene>
<organism evidence="5 6">
    <name type="scientific">Caerostris darwini</name>
    <dbReference type="NCBI Taxonomy" id="1538125"/>
    <lineage>
        <taxon>Eukaryota</taxon>
        <taxon>Metazoa</taxon>
        <taxon>Ecdysozoa</taxon>
        <taxon>Arthropoda</taxon>
        <taxon>Chelicerata</taxon>
        <taxon>Arachnida</taxon>
        <taxon>Araneae</taxon>
        <taxon>Araneomorphae</taxon>
        <taxon>Entelegynae</taxon>
        <taxon>Araneoidea</taxon>
        <taxon>Araneidae</taxon>
        <taxon>Caerostris</taxon>
    </lineage>
</organism>
<evidence type="ECO:0000313" key="5">
    <source>
        <dbReference type="EMBL" id="GIY29973.1"/>
    </source>
</evidence>
<comment type="subcellular location">
    <subcellularLocation>
        <location evidence="1">Nucleus</location>
    </subcellularLocation>
</comment>
<proteinExistence type="predicted"/>
<protein>
    <recommendedName>
        <fullName evidence="4">Chromo shadow domain-containing protein</fullName>
    </recommendedName>
</protein>
<keyword evidence="6" id="KW-1185">Reference proteome</keyword>
<evidence type="ECO:0000313" key="6">
    <source>
        <dbReference type="Proteomes" id="UP001054837"/>
    </source>
</evidence>
<name>A0AAV4SDL9_9ARAC</name>
<sequence>MIERKNKLLHSFGINSKQQNSKIAGASSAHVCSRRREGSDEGGLVSSEVSTASWPLAVIRFYEQRIMWSKQMNHVLVCDNEDTGGHHLNTSK</sequence>
<evidence type="ECO:0000259" key="4">
    <source>
        <dbReference type="Pfam" id="PF01393"/>
    </source>
</evidence>